<protein>
    <submittedName>
        <fullName evidence="1">Uncharacterized protein</fullName>
    </submittedName>
</protein>
<dbReference type="Proteomes" id="UP000414233">
    <property type="component" value="Unassembled WGS sequence"/>
</dbReference>
<sequence>MKQSRTMISVVPVPEAWHLEGRLEELFTRAAETSPHPMQSFDYDTYHRMNDARGAHEVARGVYVGAIAIALSGDSVPTLREVFTQSII</sequence>
<evidence type="ECO:0000313" key="2">
    <source>
        <dbReference type="Proteomes" id="UP000414233"/>
    </source>
</evidence>
<keyword evidence="2" id="KW-1185">Reference proteome</keyword>
<gene>
    <name evidence="1" type="ORF">PTE30175_01625</name>
</gene>
<proteinExistence type="predicted"/>
<evidence type="ECO:0000313" key="1">
    <source>
        <dbReference type="EMBL" id="VVD92366.1"/>
    </source>
</evidence>
<organism evidence="1 2">
    <name type="scientific">Pandoraea terrae</name>
    <dbReference type="NCBI Taxonomy" id="1537710"/>
    <lineage>
        <taxon>Bacteria</taxon>
        <taxon>Pseudomonadati</taxon>
        <taxon>Pseudomonadota</taxon>
        <taxon>Betaproteobacteria</taxon>
        <taxon>Burkholderiales</taxon>
        <taxon>Burkholderiaceae</taxon>
        <taxon>Pandoraea</taxon>
    </lineage>
</organism>
<reference evidence="1 2" key="1">
    <citation type="submission" date="2019-08" db="EMBL/GenBank/DDBJ databases">
        <authorList>
            <person name="Peeters C."/>
        </authorList>
    </citation>
    <scope>NUCLEOTIDE SEQUENCE [LARGE SCALE GENOMIC DNA]</scope>
    <source>
        <strain evidence="1 2">LMG 30175</strain>
    </source>
</reference>
<dbReference type="AlphaFoldDB" id="A0A5E4TWN8"/>
<accession>A0A5E4TWN8</accession>
<name>A0A5E4TWN8_9BURK</name>
<dbReference type="EMBL" id="CABPRZ010000005">
    <property type="protein sequence ID" value="VVD92366.1"/>
    <property type="molecule type" value="Genomic_DNA"/>
</dbReference>